<gene>
    <name evidence="1" type="ORF">BsIDN1_39060</name>
</gene>
<dbReference type="AlphaFoldDB" id="A0A5S9MBJ0"/>
<evidence type="ECO:0000313" key="2">
    <source>
        <dbReference type="Proteomes" id="UP000464658"/>
    </source>
</evidence>
<name>A0A5S9MBJ0_BACIA</name>
<organism evidence="1 2">
    <name type="scientific">Bacillus safensis</name>
    <dbReference type="NCBI Taxonomy" id="561879"/>
    <lineage>
        <taxon>Bacteria</taxon>
        <taxon>Bacillati</taxon>
        <taxon>Bacillota</taxon>
        <taxon>Bacilli</taxon>
        <taxon>Bacillales</taxon>
        <taxon>Bacillaceae</taxon>
        <taxon>Bacillus</taxon>
    </lineage>
</organism>
<dbReference type="Proteomes" id="UP000464658">
    <property type="component" value="Chromosome"/>
</dbReference>
<accession>A0A5S9MBJ0</accession>
<evidence type="ECO:0000313" key="1">
    <source>
        <dbReference type="EMBL" id="BBP90288.1"/>
    </source>
</evidence>
<dbReference type="EMBL" id="AP021906">
    <property type="protein sequence ID" value="BBP90288.1"/>
    <property type="molecule type" value="Genomic_DNA"/>
</dbReference>
<proteinExistence type="predicted"/>
<sequence length="47" mass="5448">MNGYIDFVKMRESMYGREVNKAYAEGFITKKPLLIDDDLLGGNYEKN</sequence>
<protein>
    <submittedName>
        <fullName evidence="1">Uncharacterized protein</fullName>
    </submittedName>
</protein>
<reference evidence="1 2" key="1">
    <citation type="submission" date="2019-12" db="EMBL/GenBank/DDBJ databases">
        <title>Full genome sequence of a Bacillus safensis strain isolated from commercially available natto in Indonesia.</title>
        <authorList>
            <person name="Yoshida M."/>
            <person name="Uomi M."/>
            <person name="Waturangi D."/>
            <person name="Ekaputri J.J."/>
            <person name="Setiamarga D.H.E."/>
        </authorList>
    </citation>
    <scope>NUCLEOTIDE SEQUENCE [LARGE SCALE GENOMIC DNA]</scope>
    <source>
        <strain evidence="1 2">IDN1</strain>
    </source>
</reference>